<evidence type="ECO:0000256" key="1">
    <source>
        <dbReference type="SAM" id="MobiDB-lite"/>
    </source>
</evidence>
<feature type="domain" description="Terminase large subunit GpA endonuclease" evidence="3">
    <location>
        <begin position="330"/>
        <end position="653"/>
    </location>
</feature>
<feature type="domain" description="Phage terminase large subunit GpA ATPase" evidence="2">
    <location>
        <begin position="55"/>
        <end position="308"/>
    </location>
</feature>
<evidence type="ECO:0000259" key="3">
    <source>
        <dbReference type="Pfam" id="PF20454"/>
    </source>
</evidence>
<dbReference type="RefSeq" id="WP_247066024.1">
    <property type="nucleotide sequence ID" value="NZ_CP094848.1"/>
</dbReference>
<gene>
    <name evidence="4" type="ORF">K1W68_01625</name>
</gene>
<accession>A0AAW5EPQ3</accession>
<evidence type="ECO:0000313" key="4">
    <source>
        <dbReference type="EMBL" id="MCJ8352707.1"/>
    </source>
</evidence>
<dbReference type="EMBL" id="JAIBCX010000003">
    <property type="protein sequence ID" value="MCJ8352707.1"/>
    <property type="molecule type" value="Genomic_DNA"/>
</dbReference>
<dbReference type="GO" id="GO:0016887">
    <property type="term" value="F:ATP hydrolysis activity"/>
    <property type="evidence" value="ECO:0007669"/>
    <property type="project" value="InterPro"/>
</dbReference>
<dbReference type="Proteomes" id="UP001202887">
    <property type="component" value="Unassembled WGS sequence"/>
</dbReference>
<proteinExistence type="predicted"/>
<sequence>MPTIDSYTSPDEVLFADPRAIVASALRAFLPPEQINVADYAAAERYLDNRGGGYVGKWNHDEAPYLVGPMLSLTDRNRLTTAVVGPARSGKTALGQNWMLQSVGVDPADMLVYAQTEGFIEEYVKAEIEPMIEAHRVLRDRQGRRSKDRSMGFKKFQGMWVQFLGGTYKNLIGKSAPRIVMMELDAFDTTKGDPFELADIRRQSFGYESMLLAESHPDRAGGADPSDWTAGVMKLYADSDRHVWYWPCPHCNAFSAPLNPTASRVMTLDWPQDAPLDEIEQAARLVCPSCGGLIEDRWRRAMNRDGLWVGAGQDISEDGEVTGQVTPSKIAGYWITGAMSPFVIGGIGALARVMAKAKRAVEAGEEGAVQQLKDVTVKRWGLPFQPPKAVGSLDARALADRAEPGLRLGYVPAGARFITAAVDIQGNRFEILVRAWGVGGESWIIDYRKVTADPATSPGDWDDMLRGLEDARYPLTDDSGRAMKILAIGFDSGGQEGVTLQAYDAWRRARKRRTARKYGSIDGRHAWSILPLKGNGSVNAPLLNLTYPESKRRDRTAGARGEVPVGLFNPNAFKDAASTQMQVAESGPWCVHFPAALRAAEPPHPFFDQLVAEQRSSDGRWTKISPNARNEALDLMTMTNVMAFLFGLPRMPWESPPGWASPWDDNTMVVSMEEEAATRNATALAAGMKAVAQAVSTPAPSATSREERRKRLASRLAR</sequence>
<evidence type="ECO:0000313" key="5">
    <source>
        <dbReference type="Proteomes" id="UP001202887"/>
    </source>
</evidence>
<feature type="region of interest" description="Disordered" evidence="1">
    <location>
        <begin position="695"/>
        <end position="718"/>
    </location>
</feature>
<protein>
    <submittedName>
        <fullName evidence="4">Phage terminase large subunit family protein</fullName>
    </submittedName>
</protein>
<dbReference type="PANTHER" id="PTHR34413:SF2">
    <property type="entry name" value="PROPHAGE TAIL FIBER ASSEMBLY PROTEIN HOMOLOG TFAE-RELATED"/>
    <property type="match status" value="1"/>
</dbReference>
<dbReference type="InterPro" id="IPR046454">
    <property type="entry name" value="GpA_endonuclease"/>
</dbReference>
<name>A0AAW5EPQ3_NOVHA</name>
<dbReference type="Pfam" id="PF05876">
    <property type="entry name" value="GpA_ATPase"/>
    <property type="match status" value="1"/>
</dbReference>
<reference evidence="4" key="1">
    <citation type="journal article" date="2021" name="Polymers (Basel)">
        <title>Highly Stretchable Bacterial Cellulose Produced by Komagataeibacter hansenii SI1.</title>
        <authorList>
            <person name="Cielecka I."/>
            <person name="Ryngajllo M."/>
            <person name="Maniukiewicz W."/>
            <person name="Bielecki S."/>
        </authorList>
    </citation>
    <scope>NUCLEOTIDE SEQUENCE</scope>
    <source>
        <strain evidence="4">SI1</strain>
    </source>
</reference>
<organism evidence="4 5">
    <name type="scientific">Novacetimonas hansenii</name>
    <name type="common">Komagataeibacter hansenii</name>
    <dbReference type="NCBI Taxonomy" id="436"/>
    <lineage>
        <taxon>Bacteria</taxon>
        <taxon>Pseudomonadati</taxon>
        <taxon>Pseudomonadota</taxon>
        <taxon>Alphaproteobacteria</taxon>
        <taxon>Acetobacterales</taxon>
        <taxon>Acetobacteraceae</taxon>
        <taxon>Novacetimonas</taxon>
    </lineage>
</organism>
<dbReference type="GO" id="GO:0004519">
    <property type="term" value="F:endonuclease activity"/>
    <property type="evidence" value="ECO:0007669"/>
    <property type="project" value="InterPro"/>
</dbReference>
<evidence type="ECO:0000259" key="2">
    <source>
        <dbReference type="Pfam" id="PF05876"/>
    </source>
</evidence>
<dbReference type="InterPro" id="IPR051220">
    <property type="entry name" value="TFA_Chaperone"/>
</dbReference>
<dbReference type="Pfam" id="PF20454">
    <property type="entry name" value="GpA_nuclease"/>
    <property type="match status" value="1"/>
</dbReference>
<reference evidence="4" key="2">
    <citation type="submission" date="2022-03" db="EMBL/GenBank/DDBJ databases">
        <authorList>
            <person name="Ryngajllo M."/>
            <person name="Jacek P."/>
            <person name="Kubiak K."/>
        </authorList>
    </citation>
    <scope>NUCLEOTIDE SEQUENCE</scope>
    <source>
        <strain evidence="4">SI1</strain>
    </source>
</reference>
<comment type="caution">
    <text evidence="4">The sequence shown here is derived from an EMBL/GenBank/DDBJ whole genome shotgun (WGS) entry which is preliminary data.</text>
</comment>
<dbReference type="InterPro" id="IPR046453">
    <property type="entry name" value="GpA_ATPase"/>
</dbReference>
<dbReference type="PANTHER" id="PTHR34413">
    <property type="entry name" value="PROPHAGE TAIL FIBER ASSEMBLY PROTEIN HOMOLOG TFAE-RELATED-RELATED"/>
    <property type="match status" value="1"/>
</dbReference>
<dbReference type="AlphaFoldDB" id="A0AAW5EPQ3"/>